<dbReference type="AlphaFoldDB" id="A0A9N9IFB7"/>
<reference evidence="1" key="1">
    <citation type="submission" date="2021-06" db="EMBL/GenBank/DDBJ databases">
        <authorList>
            <person name="Kallberg Y."/>
            <person name="Tangrot J."/>
            <person name="Rosling A."/>
        </authorList>
    </citation>
    <scope>NUCLEOTIDE SEQUENCE</scope>
    <source>
        <strain evidence="1">FL130A</strain>
    </source>
</reference>
<feature type="non-terminal residue" evidence="1">
    <location>
        <position position="1"/>
    </location>
</feature>
<dbReference type="EMBL" id="CAJVPS010031514">
    <property type="protein sequence ID" value="CAG8733318.1"/>
    <property type="molecule type" value="Genomic_DNA"/>
</dbReference>
<name>A0A9N9IFB7_9GLOM</name>
<dbReference type="Proteomes" id="UP000789508">
    <property type="component" value="Unassembled WGS sequence"/>
</dbReference>
<feature type="non-terminal residue" evidence="1">
    <location>
        <position position="121"/>
    </location>
</feature>
<keyword evidence="2" id="KW-1185">Reference proteome</keyword>
<gene>
    <name evidence="1" type="ORF">ALEPTO_LOCUS12698</name>
</gene>
<proteinExistence type="predicted"/>
<organism evidence="1 2">
    <name type="scientific">Ambispora leptoticha</name>
    <dbReference type="NCBI Taxonomy" id="144679"/>
    <lineage>
        <taxon>Eukaryota</taxon>
        <taxon>Fungi</taxon>
        <taxon>Fungi incertae sedis</taxon>
        <taxon>Mucoromycota</taxon>
        <taxon>Glomeromycotina</taxon>
        <taxon>Glomeromycetes</taxon>
        <taxon>Archaeosporales</taxon>
        <taxon>Ambisporaceae</taxon>
        <taxon>Ambispora</taxon>
    </lineage>
</organism>
<evidence type="ECO:0000313" key="1">
    <source>
        <dbReference type="EMBL" id="CAG8733318.1"/>
    </source>
</evidence>
<comment type="caution">
    <text evidence="1">The sequence shown here is derived from an EMBL/GenBank/DDBJ whole genome shotgun (WGS) entry which is preliminary data.</text>
</comment>
<evidence type="ECO:0000313" key="2">
    <source>
        <dbReference type="Proteomes" id="UP000789508"/>
    </source>
</evidence>
<accession>A0A9N9IFB7</accession>
<protein>
    <submittedName>
        <fullName evidence="1">12443_t:CDS:1</fullName>
    </submittedName>
</protein>
<dbReference type="OrthoDB" id="2440770at2759"/>
<sequence length="121" mass="13792">KYPLTVAYPNIQLVTNPNPPANRIPLCSLCKANTDRNYPPYLHQIPSEINLVSLEKRKYLSPIFLHCSLGCIPRTNPFSEYRSLVATHLSTDENAPPYQHGDIVVPHQTFPNEDAYYSHLM</sequence>